<gene>
    <name evidence="1" type="ORF">DWV76_04625</name>
</gene>
<evidence type="ECO:0000313" key="1">
    <source>
        <dbReference type="EMBL" id="RGW43870.1"/>
    </source>
</evidence>
<name>A0AA93BF23_9BACT</name>
<accession>A0AA93BF23</accession>
<organism evidence="1 2">
    <name type="scientific">Segatella copri</name>
    <dbReference type="NCBI Taxonomy" id="165179"/>
    <lineage>
        <taxon>Bacteria</taxon>
        <taxon>Pseudomonadati</taxon>
        <taxon>Bacteroidota</taxon>
        <taxon>Bacteroidia</taxon>
        <taxon>Bacteroidales</taxon>
        <taxon>Prevotellaceae</taxon>
        <taxon>Segatella</taxon>
    </lineage>
</organism>
<comment type="caution">
    <text evidence="1">The sequence shown here is derived from an EMBL/GenBank/DDBJ whole genome shotgun (WGS) entry which is preliminary data.</text>
</comment>
<dbReference type="AlphaFoldDB" id="A0AA93BF23"/>
<dbReference type="Proteomes" id="UP000283785">
    <property type="component" value="Unassembled WGS sequence"/>
</dbReference>
<protein>
    <submittedName>
        <fullName evidence="1">Uncharacterized protein</fullName>
    </submittedName>
</protein>
<reference evidence="1 2" key="1">
    <citation type="submission" date="2018-08" db="EMBL/GenBank/DDBJ databases">
        <title>A genome reference for cultivated species of the human gut microbiota.</title>
        <authorList>
            <person name="Zou Y."/>
            <person name="Xue W."/>
            <person name="Luo G."/>
        </authorList>
    </citation>
    <scope>NUCLEOTIDE SEQUENCE [LARGE SCALE GENOMIC DNA]</scope>
    <source>
        <strain evidence="1 2">AF12-50</strain>
    </source>
</reference>
<dbReference type="EMBL" id="QSAG01000005">
    <property type="protein sequence ID" value="RGW43870.1"/>
    <property type="molecule type" value="Genomic_DNA"/>
</dbReference>
<proteinExistence type="predicted"/>
<evidence type="ECO:0000313" key="2">
    <source>
        <dbReference type="Proteomes" id="UP000283785"/>
    </source>
</evidence>
<sequence>MEDKDMSLKLIDREEKKGLAKLWEDIDIWWYCHVTDKYRSVCCWFRICCNKRRWKLVKQAAFHTYPFSYEYFYDLQKTYMEELIAHYKHGYFATAETYEPIVRWIKMAVKLHDIMLDNNVDLFDYEGEMEFVPIDDGKFYKMKDDNVKYHCLVKVNMRNLDRYLKLSHNQKAKDWYIEHPHELYQLKAWYLYHKLLAYYAQSWWD</sequence>